<keyword evidence="8" id="KW-0963">Cytoplasm</keyword>
<dbReference type="InterPro" id="IPR013785">
    <property type="entry name" value="Aldolase_TIM"/>
</dbReference>
<keyword evidence="6 8" id="KW-0704">Schiff base</keyword>
<reference evidence="13 14" key="1">
    <citation type="submission" date="2018-09" db="EMBL/GenBank/DDBJ databases">
        <title>Streptomyces sp. nov. DS1-2, an endophytic actinomycete isolated from roots of Dendrobium scabrilingue.</title>
        <authorList>
            <person name="Kuncharoen N."/>
            <person name="Kudo T."/>
            <person name="Ohkuma M."/>
            <person name="Yuki M."/>
            <person name="Tanasupawat S."/>
        </authorList>
    </citation>
    <scope>NUCLEOTIDE SEQUENCE [LARGE SCALE GENOMIC DNA]</scope>
    <source>
        <strain evidence="11 14">AZ1-7</strain>
        <strain evidence="12 13">DS1-2</strain>
    </source>
</reference>
<dbReference type="InterPro" id="IPR033983">
    <property type="entry name" value="Thiazole_synthase_ThiG"/>
</dbReference>
<evidence type="ECO:0000256" key="5">
    <source>
        <dbReference type="ARBA" id="ARBA00022977"/>
    </source>
</evidence>
<dbReference type="Gene3D" id="3.20.20.70">
    <property type="entry name" value="Aldolase class I"/>
    <property type="match status" value="1"/>
</dbReference>
<comment type="pathway">
    <text evidence="2 8">Cofactor biosynthesis; thiamine diphosphate biosynthesis.</text>
</comment>
<dbReference type="HAMAP" id="MF_00443">
    <property type="entry name" value="ThiG"/>
    <property type="match status" value="1"/>
</dbReference>
<keyword evidence="4 8" id="KW-0808">Transferase</keyword>
<feature type="binding site" evidence="8">
    <location>
        <begin position="218"/>
        <end position="219"/>
    </location>
    <ligand>
        <name>1-deoxy-D-xylulose 5-phosphate</name>
        <dbReference type="ChEBI" id="CHEBI:57792"/>
    </ligand>
</feature>
<feature type="region of interest" description="Disordered" evidence="9">
    <location>
        <begin position="1"/>
        <end position="34"/>
    </location>
</feature>
<comment type="subunit">
    <text evidence="8">Homotetramer. Forms heterodimers with either ThiH or ThiS.</text>
</comment>
<evidence type="ECO:0000313" key="11">
    <source>
        <dbReference type="EMBL" id="RKN06130.1"/>
    </source>
</evidence>
<name>A0A3A9VZG7_9ACTN</name>
<comment type="similarity">
    <text evidence="8">Belongs to the ThiG family.</text>
</comment>
<dbReference type="Pfam" id="PF05690">
    <property type="entry name" value="ThiG"/>
    <property type="match status" value="1"/>
</dbReference>
<evidence type="ECO:0000256" key="6">
    <source>
        <dbReference type="ARBA" id="ARBA00023270"/>
    </source>
</evidence>
<dbReference type="OrthoDB" id="9805935at2"/>
<dbReference type="EC" id="2.8.1.10" evidence="3 8"/>
<accession>A0A3A9VZG7</accession>
<protein>
    <recommendedName>
        <fullName evidence="3 8">Thiazole synthase</fullName>
        <ecNumber evidence="3 8">2.8.1.10</ecNumber>
    </recommendedName>
</protein>
<dbReference type="AlphaFoldDB" id="A0A3A9VZG7"/>
<feature type="domain" description="Thiazole synthase ThiG" evidence="10">
    <location>
        <begin position="42"/>
        <end position="283"/>
    </location>
</feature>
<feature type="region of interest" description="Disordered" evidence="9">
    <location>
        <begin position="272"/>
        <end position="291"/>
    </location>
</feature>
<evidence type="ECO:0000256" key="7">
    <source>
        <dbReference type="ARBA" id="ARBA00049897"/>
    </source>
</evidence>
<dbReference type="PANTHER" id="PTHR34266:SF2">
    <property type="entry name" value="THIAZOLE SYNTHASE"/>
    <property type="match status" value="1"/>
</dbReference>
<evidence type="ECO:0000259" key="10">
    <source>
        <dbReference type="Pfam" id="PF05690"/>
    </source>
</evidence>
<keyword evidence="13" id="KW-1185">Reference proteome</keyword>
<feature type="compositionally biased region" description="Low complexity" evidence="9">
    <location>
        <begin position="13"/>
        <end position="24"/>
    </location>
</feature>
<dbReference type="PANTHER" id="PTHR34266">
    <property type="entry name" value="THIAZOLE SYNTHASE"/>
    <property type="match status" value="1"/>
</dbReference>
<dbReference type="GO" id="GO:0009229">
    <property type="term" value="P:thiamine diphosphate biosynthetic process"/>
    <property type="evidence" value="ECO:0007669"/>
    <property type="project" value="UniProtKB-UniRule"/>
</dbReference>
<gene>
    <name evidence="8" type="primary">thiG</name>
    <name evidence="12" type="ORF">D7318_22105</name>
    <name evidence="11" type="ORF">D7319_23245</name>
</gene>
<feature type="active site" description="Schiff-base intermediate with DXP" evidence="8">
    <location>
        <position position="131"/>
    </location>
</feature>
<comment type="catalytic activity">
    <reaction evidence="7 8">
        <text>[ThiS sulfur-carrier protein]-C-terminal-Gly-aminoethanethioate + 2-iminoacetate + 1-deoxy-D-xylulose 5-phosphate = [ThiS sulfur-carrier protein]-C-terminal Gly-Gly + 2-[(2R,5Z)-2-carboxy-4-methylthiazol-5(2H)-ylidene]ethyl phosphate + 2 H2O + H(+)</text>
        <dbReference type="Rhea" id="RHEA:26297"/>
        <dbReference type="Rhea" id="RHEA-COMP:12909"/>
        <dbReference type="Rhea" id="RHEA-COMP:19908"/>
        <dbReference type="ChEBI" id="CHEBI:15377"/>
        <dbReference type="ChEBI" id="CHEBI:15378"/>
        <dbReference type="ChEBI" id="CHEBI:57792"/>
        <dbReference type="ChEBI" id="CHEBI:62899"/>
        <dbReference type="ChEBI" id="CHEBI:77846"/>
        <dbReference type="ChEBI" id="CHEBI:90778"/>
        <dbReference type="ChEBI" id="CHEBI:232372"/>
        <dbReference type="EC" id="2.8.1.10"/>
    </reaction>
</comment>
<evidence type="ECO:0000313" key="12">
    <source>
        <dbReference type="EMBL" id="RKN18500.1"/>
    </source>
</evidence>
<evidence type="ECO:0000256" key="3">
    <source>
        <dbReference type="ARBA" id="ARBA00011960"/>
    </source>
</evidence>
<dbReference type="EMBL" id="RBDY01000019">
    <property type="protein sequence ID" value="RKN18500.1"/>
    <property type="molecule type" value="Genomic_DNA"/>
</dbReference>
<evidence type="ECO:0000256" key="2">
    <source>
        <dbReference type="ARBA" id="ARBA00004948"/>
    </source>
</evidence>
<dbReference type="Proteomes" id="UP000275024">
    <property type="component" value="Unassembled WGS sequence"/>
</dbReference>
<dbReference type="GO" id="GO:0005737">
    <property type="term" value="C:cytoplasm"/>
    <property type="evidence" value="ECO:0007669"/>
    <property type="project" value="UniProtKB-SubCell"/>
</dbReference>
<organism evidence="11 14">
    <name type="scientific">Streptomyces radicis</name>
    <dbReference type="NCBI Taxonomy" id="1750517"/>
    <lineage>
        <taxon>Bacteria</taxon>
        <taxon>Bacillati</taxon>
        <taxon>Actinomycetota</taxon>
        <taxon>Actinomycetes</taxon>
        <taxon>Kitasatosporales</taxon>
        <taxon>Streptomycetaceae</taxon>
        <taxon>Streptomyces</taxon>
    </lineage>
</organism>
<dbReference type="SUPFAM" id="SSF110399">
    <property type="entry name" value="ThiG-like"/>
    <property type="match status" value="1"/>
</dbReference>
<comment type="subcellular location">
    <subcellularLocation>
        <location evidence="8">Cytoplasm</location>
    </subcellularLocation>
</comment>
<dbReference type="CDD" id="cd04728">
    <property type="entry name" value="ThiG"/>
    <property type="match status" value="1"/>
</dbReference>
<feature type="binding site" evidence="8">
    <location>
        <begin position="240"/>
        <end position="241"/>
    </location>
    <ligand>
        <name>1-deoxy-D-xylulose 5-phosphate</name>
        <dbReference type="ChEBI" id="CHEBI:57792"/>
    </ligand>
</feature>
<evidence type="ECO:0000256" key="4">
    <source>
        <dbReference type="ARBA" id="ARBA00022679"/>
    </source>
</evidence>
<dbReference type="GO" id="GO:1990107">
    <property type="term" value="F:thiazole synthase activity"/>
    <property type="evidence" value="ECO:0007669"/>
    <property type="project" value="UniProtKB-EC"/>
</dbReference>
<dbReference type="UniPathway" id="UPA00060"/>
<comment type="function">
    <text evidence="1 8">Catalyzes the rearrangement of 1-deoxy-D-xylulose 5-phosphate (DXP) to produce the thiazole phosphate moiety of thiamine. Sulfur is provided by the thiocarboxylate moiety of the carrier protein ThiS. In vitro, sulfur can be provided by H(2)S.</text>
</comment>
<comment type="caution">
    <text evidence="11">The sequence shown here is derived from an EMBL/GenBank/DDBJ whole genome shotgun (WGS) entry which is preliminary data.</text>
</comment>
<proteinExistence type="inferred from homology"/>
<evidence type="ECO:0000313" key="13">
    <source>
        <dbReference type="Proteomes" id="UP000268652"/>
    </source>
</evidence>
<dbReference type="EMBL" id="RBDX01000022">
    <property type="protein sequence ID" value="RKN06130.1"/>
    <property type="molecule type" value="Genomic_DNA"/>
</dbReference>
<evidence type="ECO:0000313" key="14">
    <source>
        <dbReference type="Proteomes" id="UP000275024"/>
    </source>
</evidence>
<evidence type="ECO:0000256" key="8">
    <source>
        <dbReference type="HAMAP-Rule" id="MF_00443"/>
    </source>
</evidence>
<evidence type="ECO:0000256" key="1">
    <source>
        <dbReference type="ARBA" id="ARBA00002834"/>
    </source>
</evidence>
<dbReference type="Proteomes" id="UP000268652">
    <property type="component" value="Unassembled WGS sequence"/>
</dbReference>
<dbReference type="InterPro" id="IPR008867">
    <property type="entry name" value="ThiG"/>
</dbReference>
<sequence length="299" mass="31006">MTTPSTPTPVQPQTPTQTQTQTPTAHPGGEAVGDAQDSWRLGALRLTSRLIMGTGGAPSLEVLRDALAASGTQLTTVAMRRLDPRVGGSVLSVLKELGIVPLPNTAGCHTVGEAVLTARLAREALGTDLVKLEVIADERTLLPDPVATLDAAELLVDDGFTVLPYTNDDPVIAQRLEEAGCAAVMPLGSPIGSGLGIRNPHNFRLIAERVSVPVILDAGAGTASDAALAMELGCAGVMLASAVTRAQRPVLMAEAMRHAVAAGRLAHRAGRMPRRHHAEASSPAEGLAALDPERPAFSY</sequence>
<keyword evidence="5 8" id="KW-0784">Thiamine biosynthesis</keyword>
<evidence type="ECO:0000256" key="9">
    <source>
        <dbReference type="SAM" id="MobiDB-lite"/>
    </source>
</evidence>
<feature type="binding site" evidence="8">
    <location>
        <position position="192"/>
    </location>
    <ligand>
        <name>1-deoxy-D-xylulose 5-phosphate</name>
        <dbReference type="ChEBI" id="CHEBI:57792"/>
    </ligand>
</feature>
<feature type="compositionally biased region" description="Pro residues" evidence="9">
    <location>
        <begin position="1"/>
        <end position="12"/>
    </location>
</feature>
<dbReference type="RefSeq" id="WP_120698917.1">
    <property type="nucleotide sequence ID" value="NZ_RBDX01000022.1"/>
</dbReference>